<evidence type="ECO:0000259" key="2">
    <source>
        <dbReference type="Pfam" id="PF13524"/>
    </source>
</evidence>
<accession>A0A0F9Q6J4</accession>
<sequence length="569" mass="64273">MIDVSIVTGTYNRLPYMRQMVSSIRNSVGPLSYEIILVDGGSTDGTIKWCKKQPDITIIEQGELLGAVKAFNTGAKSARGVYTVFGNDDIEFVDLSILRSYSYMERNRGVGIGCFYQDRDGKNWHVEQMPAISPIGIQISVPYGQVCIIPTWLGNEVGWWGDYLHTYGGDNEMSCNVLELGYDISPIECACIHDMRVEDDLRIINKGDPSHVGAVHPDSAKWLKKWSNRGKVGARLSFIQKVKHDMPEAHKRILYAPIYEAGHKLQRKTKVGLRKALEKIGIVHECDYMNEGVEELLYSACAICPDLFILQLQDANTVSLGIIQELRMDHPDAIFVSWNGDYHPDNLKDSHYIEVMKRMDHAGFAVASIKDLYESRGVNWFYWQIGYEESNAKVNAVTKCHDVVFLGNSYSKTREDLGRFLISLRSSGVDVGLYGTWPGEWSSGNNLYDFDSGNRIYTAARLAISDQQWPSVTGYVSNRLFQAMAAGGCLVLQQHFAGMEAYLGLVAGNDPSKAHLDTWKDYQELEDKIGYYLHHGFSRRMIAKKGHEYMLEHHSFDVRVKELTNVLGW</sequence>
<comment type="caution">
    <text evidence="3">The sequence shown here is derived from an EMBL/GenBank/DDBJ whole genome shotgun (WGS) entry which is preliminary data.</text>
</comment>
<gene>
    <name evidence="3" type="ORF">LCGC14_0756560</name>
</gene>
<reference evidence="3" key="1">
    <citation type="journal article" date="2015" name="Nature">
        <title>Complex archaea that bridge the gap between prokaryotes and eukaryotes.</title>
        <authorList>
            <person name="Spang A."/>
            <person name="Saw J.H."/>
            <person name="Jorgensen S.L."/>
            <person name="Zaremba-Niedzwiedzka K."/>
            <person name="Martijn J."/>
            <person name="Lind A.E."/>
            <person name="van Eijk R."/>
            <person name="Schleper C."/>
            <person name="Guy L."/>
            <person name="Ettema T.J."/>
        </authorList>
    </citation>
    <scope>NUCLEOTIDE SEQUENCE</scope>
</reference>
<dbReference type="InterPro" id="IPR001173">
    <property type="entry name" value="Glyco_trans_2-like"/>
</dbReference>
<dbReference type="PANTHER" id="PTHR43179">
    <property type="entry name" value="RHAMNOSYLTRANSFERASE WBBL"/>
    <property type="match status" value="1"/>
</dbReference>
<protein>
    <submittedName>
        <fullName evidence="3">Uncharacterized protein</fullName>
    </submittedName>
</protein>
<dbReference type="SUPFAM" id="SSF53448">
    <property type="entry name" value="Nucleotide-diphospho-sugar transferases"/>
    <property type="match status" value="1"/>
</dbReference>
<feature type="domain" description="Glycosyltransferase 2-like" evidence="1">
    <location>
        <begin position="5"/>
        <end position="126"/>
    </location>
</feature>
<evidence type="ECO:0000259" key="1">
    <source>
        <dbReference type="Pfam" id="PF00535"/>
    </source>
</evidence>
<dbReference type="EMBL" id="LAZR01001850">
    <property type="protein sequence ID" value="KKN38134.1"/>
    <property type="molecule type" value="Genomic_DNA"/>
</dbReference>
<dbReference type="InterPro" id="IPR055259">
    <property type="entry name" value="YkvP/CgeB_Glyco_trans-like"/>
</dbReference>
<organism evidence="3">
    <name type="scientific">marine sediment metagenome</name>
    <dbReference type="NCBI Taxonomy" id="412755"/>
    <lineage>
        <taxon>unclassified sequences</taxon>
        <taxon>metagenomes</taxon>
        <taxon>ecological metagenomes</taxon>
    </lineage>
</organism>
<dbReference type="Pfam" id="PF13524">
    <property type="entry name" value="Glyco_trans_1_2"/>
    <property type="match status" value="1"/>
</dbReference>
<dbReference type="InterPro" id="IPR029044">
    <property type="entry name" value="Nucleotide-diphossugar_trans"/>
</dbReference>
<feature type="domain" description="Spore protein YkvP/CgeB glycosyl transferase-like" evidence="2">
    <location>
        <begin position="420"/>
        <end position="563"/>
    </location>
</feature>
<dbReference type="Pfam" id="PF00535">
    <property type="entry name" value="Glycos_transf_2"/>
    <property type="match status" value="1"/>
</dbReference>
<dbReference type="PANTHER" id="PTHR43179:SF7">
    <property type="entry name" value="RHAMNOSYLTRANSFERASE WBBL"/>
    <property type="match status" value="1"/>
</dbReference>
<dbReference type="AlphaFoldDB" id="A0A0F9Q6J4"/>
<dbReference type="Gene3D" id="3.90.550.10">
    <property type="entry name" value="Spore Coat Polysaccharide Biosynthesis Protein SpsA, Chain A"/>
    <property type="match status" value="1"/>
</dbReference>
<evidence type="ECO:0000313" key="3">
    <source>
        <dbReference type="EMBL" id="KKN38134.1"/>
    </source>
</evidence>
<proteinExistence type="predicted"/>
<name>A0A0F9Q6J4_9ZZZZ</name>